<feature type="region of interest" description="Disordered" evidence="1">
    <location>
        <begin position="252"/>
        <end position="306"/>
    </location>
</feature>
<reference evidence="2" key="1">
    <citation type="submission" date="2014-01" db="EMBL/GenBank/DDBJ databases">
        <authorList>
            <person name="Aslett M."/>
        </authorList>
    </citation>
    <scope>NUCLEOTIDE SEQUENCE</scope>
</reference>
<dbReference type="STRING" id="36087.A0A077ZC86"/>
<accession>A0A077ZC86</accession>
<name>A0A077ZC86_TRITR</name>
<evidence type="ECO:0000256" key="1">
    <source>
        <dbReference type="SAM" id="MobiDB-lite"/>
    </source>
</evidence>
<evidence type="ECO:0000313" key="3">
    <source>
        <dbReference type="Proteomes" id="UP000030665"/>
    </source>
</evidence>
<gene>
    <name evidence="2" type="ORF">TTRE_0000630801</name>
</gene>
<feature type="region of interest" description="Disordered" evidence="1">
    <location>
        <begin position="1"/>
        <end position="31"/>
    </location>
</feature>
<feature type="compositionally biased region" description="Basic and acidic residues" evidence="1">
    <location>
        <begin position="1"/>
        <end position="17"/>
    </location>
</feature>
<dbReference type="Proteomes" id="UP000030665">
    <property type="component" value="Unassembled WGS sequence"/>
</dbReference>
<dbReference type="Gene3D" id="6.10.250.2670">
    <property type="match status" value="1"/>
</dbReference>
<dbReference type="AlphaFoldDB" id="A0A077ZC86"/>
<dbReference type="EMBL" id="HG806251">
    <property type="protein sequence ID" value="CDW58007.1"/>
    <property type="molecule type" value="Genomic_DNA"/>
</dbReference>
<organism evidence="2 3">
    <name type="scientific">Trichuris trichiura</name>
    <name type="common">Whipworm</name>
    <name type="synonym">Trichocephalus trichiurus</name>
    <dbReference type="NCBI Taxonomy" id="36087"/>
    <lineage>
        <taxon>Eukaryota</taxon>
        <taxon>Metazoa</taxon>
        <taxon>Ecdysozoa</taxon>
        <taxon>Nematoda</taxon>
        <taxon>Enoplea</taxon>
        <taxon>Dorylaimia</taxon>
        <taxon>Trichinellida</taxon>
        <taxon>Trichuridae</taxon>
        <taxon>Trichuris</taxon>
    </lineage>
</organism>
<keyword evidence="3" id="KW-1185">Reference proteome</keyword>
<feature type="compositionally biased region" description="Acidic residues" evidence="1">
    <location>
        <begin position="252"/>
        <end position="265"/>
    </location>
</feature>
<dbReference type="OrthoDB" id="10478818at2759"/>
<sequence>MERETLRRQAEEARRCGATESINGVPLDSDGTKPIFGPPVKICNRDDSLHRKLQKCLGNFDDVSGYLFKDMHYSGRGMELSVGLDCSLVRTGSRSRLNVHNNGTMATKGHTSRRTKNNLCHRSSVASASSARRLHVSSAFEKDLHVAFGTNSPSEPLPPPLPLEVANLIKEMREMIASPLTGISTPRQDRVFDYDAKRLLNNQFLFYDKELLNLKCSGSEYSPVGLPCEIIDWEEGGQTSFSVLNDDLQLSEDSDTKEEYCDDAEATSNESHGPNLPEESSPALSCSSAGAMGETSPLTEAESDLPNPIEIEDAVSECEGLGAIDEEVTDIVNIAKKLGDEGFSDMIEDDIRERIDCGKLFTNEKLMQSLTGSDDLMEDTGA</sequence>
<feature type="region of interest" description="Disordered" evidence="1">
    <location>
        <begin position="98"/>
        <end position="118"/>
    </location>
</feature>
<reference evidence="2" key="2">
    <citation type="submission" date="2014-03" db="EMBL/GenBank/DDBJ databases">
        <title>The whipworm genome and dual-species transcriptomics of an intimate host-pathogen interaction.</title>
        <authorList>
            <person name="Foth B.J."/>
            <person name="Tsai I.J."/>
            <person name="Reid A.J."/>
            <person name="Bancroft A.J."/>
            <person name="Nichol S."/>
            <person name="Tracey A."/>
            <person name="Holroyd N."/>
            <person name="Cotton J.A."/>
            <person name="Stanley E.J."/>
            <person name="Zarowiecki M."/>
            <person name="Liu J.Z."/>
            <person name="Huckvale T."/>
            <person name="Cooper P.J."/>
            <person name="Grencis R.K."/>
            <person name="Berriman M."/>
        </authorList>
    </citation>
    <scope>NUCLEOTIDE SEQUENCE [LARGE SCALE GENOMIC DNA]</scope>
</reference>
<evidence type="ECO:0000313" key="2">
    <source>
        <dbReference type="EMBL" id="CDW58007.1"/>
    </source>
</evidence>
<proteinExistence type="predicted"/>
<protein>
    <submittedName>
        <fullName evidence="2">Uncharacterized protein</fullName>
    </submittedName>
</protein>